<dbReference type="OrthoDB" id="2430277at2759"/>
<feature type="compositionally biased region" description="Pro residues" evidence="1">
    <location>
        <begin position="171"/>
        <end position="198"/>
    </location>
</feature>
<feature type="region of interest" description="Disordered" evidence="1">
    <location>
        <begin position="1"/>
        <end position="480"/>
    </location>
</feature>
<feature type="compositionally biased region" description="Gly residues" evidence="1">
    <location>
        <begin position="125"/>
        <end position="137"/>
    </location>
</feature>
<dbReference type="PROSITE" id="PS51082">
    <property type="entry name" value="WH2"/>
    <property type="match status" value="1"/>
</dbReference>
<feature type="compositionally biased region" description="Pro residues" evidence="1">
    <location>
        <begin position="406"/>
        <end position="438"/>
    </location>
</feature>
<reference evidence="3" key="1">
    <citation type="journal article" date="2020" name="Stud. Mycol.">
        <title>101 Dothideomycetes genomes: a test case for predicting lifestyles and emergence of pathogens.</title>
        <authorList>
            <person name="Haridas S."/>
            <person name="Albert R."/>
            <person name="Binder M."/>
            <person name="Bloem J."/>
            <person name="Labutti K."/>
            <person name="Salamov A."/>
            <person name="Andreopoulos B."/>
            <person name="Baker S."/>
            <person name="Barry K."/>
            <person name="Bills G."/>
            <person name="Bluhm B."/>
            <person name="Cannon C."/>
            <person name="Castanera R."/>
            <person name="Culley D."/>
            <person name="Daum C."/>
            <person name="Ezra D."/>
            <person name="Gonzalez J."/>
            <person name="Henrissat B."/>
            <person name="Kuo A."/>
            <person name="Liang C."/>
            <person name="Lipzen A."/>
            <person name="Lutzoni F."/>
            <person name="Magnuson J."/>
            <person name="Mondo S."/>
            <person name="Nolan M."/>
            <person name="Ohm R."/>
            <person name="Pangilinan J."/>
            <person name="Park H.-J."/>
            <person name="Ramirez L."/>
            <person name="Alfaro M."/>
            <person name="Sun H."/>
            <person name="Tritt A."/>
            <person name="Yoshinaga Y."/>
            <person name="Zwiers L.-H."/>
            <person name="Turgeon B."/>
            <person name="Goodwin S."/>
            <person name="Spatafora J."/>
            <person name="Crous P."/>
            <person name="Grigoriev I."/>
        </authorList>
    </citation>
    <scope>NUCLEOTIDE SEQUENCE</scope>
    <source>
        <strain evidence="3">CBS 123094</strain>
    </source>
</reference>
<dbReference type="Proteomes" id="UP000799779">
    <property type="component" value="Unassembled WGS sequence"/>
</dbReference>
<feature type="compositionally biased region" description="Pro residues" evidence="1">
    <location>
        <begin position="260"/>
        <end position="279"/>
    </location>
</feature>
<evidence type="ECO:0000256" key="1">
    <source>
        <dbReference type="SAM" id="MobiDB-lite"/>
    </source>
</evidence>
<evidence type="ECO:0000313" key="4">
    <source>
        <dbReference type="Proteomes" id="UP000799779"/>
    </source>
</evidence>
<sequence length="525" mass="52665">MPGPPPPPPMPPMGRGAGGPPPPPPMPGMRAPGGAPKAGAGRGALLGDITKGARLKKVTQINDRSAPIVGKVSEGPSAPPIASAPPIPGMGRPPAPPGGLAPPVPGRARSNSDTGDSSRDSVAGSSGGPPQLGGLFAGGMPKLRKSGGVSTGAETSSPYLSDPETSRSSAPKPPRAAAPMPPGGAPPRLPGARPPPNPSIAALRGNLRPSSVASTKSMPDFGSKPKPPPPIGKKPPMPPPSSRKPSGFGGAGIAPSTPARAPPVPGAAPPAPPPPPPPQHSSSYSPSVPPPPPPSHSQSYTPSAPPPPPPSSIPSAPPPPPLPGTAPRFPPTRSTPPLPPGPPPPKTQQDDDGEYDPYRYNEPSPSSRPPPPPAPAPPAPKAPTNGHTPSLAEQAARNAFRGSSPAGPPPPLPGSPPPSAPSMSAPAPPPPPSSPPHRPTMQQPMRSMLDASSYTLMNGGSGKTSGPSSPGAHASQKGTIIPIHDLRWRFQDEGQFPRPRDFTNGPKRYRAGRGSSVPLDLSAYE</sequence>
<feature type="compositionally biased region" description="Polar residues" evidence="1">
    <location>
        <begin position="208"/>
        <end position="217"/>
    </location>
</feature>
<name>A0A6A5WP44_9PLEO</name>
<feature type="compositionally biased region" description="Pro residues" evidence="1">
    <location>
        <begin position="303"/>
        <end position="346"/>
    </location>
</feature>
<feature type="compositionally biased region" description="Pro residues" evidence="1">
    <location>
        <begin position="1"/>
        <end position="12"/>
    </location>
</feature>
<feature type="compositionally biased region" description="Polar residues" evidence="1">
    <location>
        <begin position="440"/>
        <end position="458"/>
    </location>
</feature>
<feature type="compositionally biased region" description="Pro residues" evidence="1">
    <location>
        <begin position="366"/>
        <end position="381"/>
    </location>
</feature>
<proteinExistence type="predicted"/>
<feature type="compositionally biased region" description="Pro residues" evidence="1">
    <location>
        <begin position="77"/>
        <end position="105"/>
    </location>
</feature>
<protein>
    <recommendedName>
        <fullName evidence="2">WH2 domain-containing protein</fullName>
    </recommendedName>
</protein>
<dbReference type="InterPro" id="IPR003124">
    <property type="entry name" value="WH2_dom"/>
</dbReference>
<evidence type="ECO:0000313" key="3">
    <source>
        <dbReference type="EMBL" id="KAF2002798.1"/>
    </source>
</evidence>
<accession>A0A6A5WP44</accession>
<feature type="domain" description="WH2" evidence="2">
    <location>
        <begin position="41"/>
        <end position="58"/>
    </location>
</feature>
<evidence type="ECO:0000259" key="2">
    <source>
        <dbReference type="PROSITE" id="PS51082"/>
    </source>
</evidence>
<feature type="region of interest" description="Disordered" evidence="1">
    <location>
        <begin position="493"/>
        <end position="525"/>
    </location>
</feature>
<dbReference type="EMBL" id="ML977575">
    <property type="protein sequence ID" value="KAF2002798.1"/>
    <property type="molecule type" value="Genomic_DNA"/>
</dbReference>
<organism evidence="3 4">
    <name type="scientific">Amniculicola lignicola CBS 123094</name>
    <dbReference type="NCBI Taxonomy" id="1392246"/>
    <lineage>
        <taxon>Eukaryota</taxon>
        <taxon>Fungi</taxon>
        <taxon>Dikarya</taxon>
        <taxon>Ascomycota</taxon>
        <taxon>Pezizomycotina</taxon>
        <taxon>Dothideomycetes</taxon>
        <taxon>Pleosporomycetidae</taxon>
        <taxon>Pleosporales</taxon>
        <taxon>Amniculicolaceae</taxon>
        <taxon>Amniculicola</taxon>
    </lineage>
</organism>
<dbReference type="AlphaFoldDB" id="A0A6A5WP44"/>
<keyword evidence="4" id="KW-1185">Reference proteome</keyword>
<feature type="compositionally biased region" description="Pro residues" evidence="1">
    <location>
        <begin position="225"/>
        <end position="242"/>
    </location>
</feature>
<dbReference type="Pfam" id="PF02205">
    <property type="entry name" value="WH2"/>
    <property type="match status" value="1"/>
</dbReference>
<gene>
    <name evidence="3" type="ORF">P154DRAFT_532679</name>
</gene>
<dbReference type="GO" id="GO:0003779">
    <property type="term" value="F:actin binding"/>
    <property type="evidence" value="ECO:0007669"/>
    <property type="project" value="InterPro"/>
</dbReference>
<feature type="compositionally biased region" description="Low complexity" evidence="1">
    <location>
        <begin position="28"/>
        <end position="39"/>
    </location>
</feature>